<dbReference type="Proteomes" id="UP001432027">
    <property type="component" value="Unassembled WGS sequence"/>
</dbReference>
<feature type="compositionally biased region" description="Polar residues" evidence="4">
    <location>
        <begin position="339"/>
        <end position="348"/>
    </location>
</feature>
<comment type="caution">
    <text evidence="6">The sequence shown here is derived from an EMBL/GenBank/DDBJ whole genome shotgun (WGS) entry which is preliminary data.</text>
</comment>
<feature type="compositionally biased region" description="Basic and acidic residues" evidence="4">
    <location>
        <begin position="355"/>
        <end position="377"/>
    </location>
</feature>
<dbReference type="PROSITE" id="PS00518">
    <property type="entry name" value="ZF_RING_1"/>
    <property type="match status" value="1"/>
</dbReference>
<feature type="compositionally biased region" description="Polar residues" evidence="4">
    <location>
        <begin position="304"/>
        <end position="318"/>
    </location>
</feature>
<dbReference type="Pfam" id="PF00097">
    <property type="entry name" value="zf-C3HC4"/>
    <property type="match status" value="1"/>
</dbReference>
<dbReference type="InterPro" id="IPR001841">
    <property type="entry name" value="Znf_RING"/>
</dbReference>
<dbReference type="Gene3D" id="3.30.40.10">
    <property type="entry name" value="Zinc/RING finger domain, C3HC4 (zinc finger)"/>
    <property type="match status" value="1"/>
</dbReference>
<accession>A0AAV5U161</accession>
<evidence type="ECO:0000313" key="7">
    <source>
        <dbReference type="Proteomes" id="UP001432027"/>
    </source>
</evidence>
<keyword evidence="2" id="KW-0863">Zinc-finger</keyword>
<sequence>MVKNGVCRLCYLSNDGHLPTCIRCQLTYADHSFLRKRFGRALVYPRISEIEDKEVVESLKAQAQCPVCEELNYQPYVFPCGHWYCCKCVTRMAEMESGHARAFSIPQGGGGVRVSTTPPMEHSCSDVRLKCYTCQKPYRGDQAILHAEHINEVTVAVSRANAAYRMPERERYPFPSLNRLANSLGTTIGLRGKEERLNGVSSCIIFLRGSSLTANGRSRGGMKRAREVAAARYIFAYNLPIADFHFGWNVQDEGGLGMEVNGRLPNLHRRFTDAMKKLDEQMTRAVPDAAEASRSLPLIVTVSSQPEDGTSSLSSPPHTDSADATALTSSSDKSPHNYAATQEMQGTTPVPMESQSKKQSDTETDERAEMAERERGELAIRYAELEKKYRRALIMFGRGEGGP</sequence>
<proteinExistence type="predicted"/>
<dbReference type="InterPro" id="IPR018957">
    <property type="entry name" value="Znf_C3HC4_RING-type"/>
</dbReference>
<protein>
    <recommendedName>
        <fullName evidence="5">RING-type domain-containing protein</fullName>
    </recommendedName>
</protein>
<dbReference type="SUPFAM" id="SSF57850">
    <property type="entry name" value="RING/U-box"/>
    <property type="match status" value="1"/>
</dbReference>
<dbReference type="EMBL" id="BTSX01000005">
    <property type="protein sequence ID" value="GMS99918.1"/>
    <property type="molecule type" value="Genomic_DNA"/>
</dbReference>
<evidence type="ECO:0000313" key="6">
    <source>
        <dbReference type="EMBL" id="GMS99918.1"/>
    </source>
</evidence>
<dbReference type="AlphaFoldDB" id="A0AAV5U161"/>
<evidence type="ECO:0000259" key="5">
    <source>
        <dbReference type="SMART" id="SM00184"/>
    </source>
</evidence>
<keyword evidence="1" id="KW-0479">Metal-binding</keyword>
<name>A0AAV5U161_9BILA</name>
<feature type="region of interest" description="Disordered" evidence="4">
    <location>
        <begin position="304"/>
        <end position="377"/>
    </location>
</feature>
<organism evidence="6 7">
    <name type="scientific">Pristionchus entomophagus</name>
    <dbReference type="NCBI Taxonomy" id="358040"/>
    <lineage>
        <taxon>Eukaryota</taxon>
        <taxon>Metazoa</taxon>
        <taxon>Ecdysozoa</taxon>
        <taxon>Nematoda</taxon>
        <taxon>Chromadorea</taxon>
        <taxon>Rhabditida</taxon>
        <taxon>Rhabditina</taxon>
        <taxon>Diplogasteromorpha</taxon>
        <taxon>Diplogasteroidea</taxon>
        <taxon>Neodiplogasteridae</taxon>
        <taxon>Pristionchus</taxon>
    </lineage>
</organism>
<feature type="compositionally biased region" description="Low complexity" evidence="4">
    <location>
        <begin position="322"/>
        <end position="332"/>
    </location>
</feature>
<keyword evidence="3" id="KW-0862">Zinc</keyword>
<dbReference type="InterPro" id="IPR013083">
    <property type="entry name" value="Znf_RING/FYVE/PHD"/>
</dbReference>
<keyword evidence="7" id="KW-1185">Reference proteome</keyword>
<evidence type="ECO:0000256" key="1">
    <source>
        <dbReference type="ARBA" id="ARBA00022723"/>
    </source>
</evidence>
<reference evidence="6" key="1">
    <citation type="submission" date="2023-10" db="EMBL/GenBank/DDBJ databases">
        <title>Genome assembly of Pristionchus species.</title>
        <authorList>
            <person name="Yoshida K."/>
            <person name="Sommer R.J."/>
        </authorList>
    </citation>
    <scope>NUCLEOTIDE SEQUENCE</scope>
    <source>
        <strain evidence="6">RS0144</strain>
    </source>
</reference>
<dbReference type="GO" id="GO:0008270">
    <property type="term" value="F:zinc ion binding"/>
    <property type="evidence" value="ECO:0007669"/>
    <property type="project" value="UniProtKB-KW"/>
</dbReference>
<feature type="domain" description="RING-type" evidence="5">
    <location>
        <begin position="65"/>
        <end position="134"/>
    </location>
</feature>
<evidence type="ECO:0000256" key="3">
    <source>
        <dbReference type="ARBA" id="ARBA00022833"/>
    </source>
</evidence>
<evidence type="ECO:0000256" key="2">
    <source>
        <dbReference type="ARBA" id="ARBA00022771"/>
    </source>
</evidence>
<gene>
    <name evidence="6" type="ORF">PENTCL1PPCAC_22093</name>
</gene>
<evidence type="ECO:0000256" key="4">
    <source>
        <dbReference type="SAM" id="MobiDB-lite"/>
    </source>
</evidence>
<dbReference type="SMART" id="SM00184">
    <property type="entry name" value="RING"/>
    <property type="match status" value="1"/>
</dbReference>
<dbReference type="InterPro" id="IPR017907">
    <property type="entry name" value="Znf_RING_CS"/>
</dbReference>